<feature type="region of interest" description="Disordered" evidence="1">
    <location>
        <begin position="40"/>
        <end position="78"/>
    </location>
</feature>
<gene>
    <name evidence="2" type="ORF">MCYG_04826</name>
</gene>
<protein>
    <submittedName>
        <fullName evidence="2">Uncharacterized protein</fullName>
    </submittedName>
</protein>
<dbReference type="Proteomes" id="UP000002035">
    <property type="component" value="Unassembled WGS sequence"/>
</dbReference>
<name>C5FQ54_ARTOC</name>
<organism evidence="2 3">
    <name type="scientific">Arthroderma otae (strain ATCC MYA-4605 / CBS 113480)</name>
    <name type="common">Microsporum canis</name>
    <dbReference type="NCBI Taxonomy" id="554155"/>
    <lineage>
        <taxon>Eukaryota</taxon>
        <taxon>Fungi</taxon>
        <taxon>Dikarya</taxon>
        <taxon>Ascomycota</taxon>
        <taxon>Pezizomycotina</taxon>
        <taxon>Eurotiomycetes</taxon>
        <taxon>Eurotiomycetidae</taxon>
        <taxon>Onygenales</taxon>
        <taxon>Arthrodermataceae</taxon>
        <taxon>Microsporum</taxon>
    </lineage>
</organism>
<dbReference type="VEuPathDB" id="FungiDB:MCYG_04826"/>
<dbReference type="HOGENOM" id="CLU_1686133_0_0_1"/>
<evidence type="ECO:0000256" key="1">
    <source>
        <dbReference type="SAM" id="MobiDB-lite"/>
    </source>
</evidence>
<dbReference type="RefSeq" id="XP_002847089.1">
    <property type="nucleotide sequence ID" value="XM_002847043.1"/>
</dbReference>
<dbReference type="AlphaFoldDB" id="C5FQ54"/>
<keyword evidence="3" id="KW-1185">Reference proteome</keyword>
<evidence type="ECO:0000313" key="3">
    <source>
        <dbReference type="Proteomes" id="UP000002035"/>
    </source>
</evidence>
<dbReference type="EMBL" id="DS995704">
    <property type="protein sequence ID" value="EEQ32007.1"/>
    <property type="molecule type" value="Genomic_DNA"/>
</dbReference>
<reference evidence="3" key="1">
    <citation type="journal article" date="2012" name="MBio">
        <title>Comparative genome analysis of Trichophyton rubrum and related dermatophytes reveals candidate genes involved in infection.</title>
        <authorList>
            <person name="Martinez D.A."/>
            <person name="Oliver B.G."/>
            <person name="Graeser Y."/>
            <person name="Goldberg J.M."/>
            <person name="Li W."/>
            <person name="Martinez-Rossi N.M."/>
            <person name="Monod M."/>
            <person name="Shelest E."/>
            <person name="Barton R.C."/>
            <person name="Birch E."/>
            <person name="Brakhage A.A."/>
            <person name="Chen Z."/>
            <person name="Gurr S.J."/>
            <person name="Heiman D."/>
            <person name="Heitman J."/>
            <person name="Kosti I."/>
            <person name="Rossi A."/>
            <person name="Saif S."/>
            <person name="Samalova M."/>
            <person name="Saunders C.W."/>
            <person name="Shea T."/>
            <person name="Summerbell R.C."/>
            <person name="Xu J."/>
            <person name="Young S."/>
            <person name="Zeng Q."/>
            <person name="Birren B.W."/>
            <person name="Cuomo C.A."/>
            <person name="White T.C."/>
        </authorList>
    </citation>
    <scope>NUCLEOTIDE SEQUENCE [LARGE SCALE GENOMIC DNA]</scope>
    <source>
        <strain evidence="3">ATCC MYA-4605 / CBS 113480</strain>
    </source>
</reference>
<evidence type="ECO:0000313" key="2">
    <source>
        <dbReference type="EMBL" id="EEQ32007.1"/>
    </source>
</evidence>
<proteinExistence type="predicted"/>
<sequence>MQFIAKKRGYYKPFNIKGIEVRYKRYPGTRVLPLERASGLGEGDGYKPPSKNGDAFDGIGRMVSMDHSPSVSSRPIQGRPFGGLGGAVRMVEKWMPVPRAPAVPKRQVAGANLGGIAALGVMGSGPIFRWNKAKGIALLCLVSSKADIRSKNMPSK</sequence>
<accession>C5FQ54</accession>
<dbReference type="GeneID" id="9226102"/>